<name>A0A412PAH1_9FIRM</name>
<gene>
    <name evidence="8" type="ORF">DWX20_09265</name>
</gene>
<protein>
    <submittedName>
        <fullName evidence="8">DivIVA domain-containing protein</fullName>
    </submittedName>
</protein>
<evidence type="ECO:0000256" key="2">
    <source>
        <dbReference type="ARBA" id="ARBA00022490"/>
    </source>
</evidence>
<accession>A0A412PAH1</accession>
<dbReference type="GO" id="GO:0008360">
    <property type="term" value="P:regulation of cell shape"/>
    <property type="evidence" value="ECO:0007669"/>
    <property type="project" value="UniProtKB-KW"/>
</dbReference>
<evidence type="ECO:0000256" key="5">
    <source>
        <dbReference type="ARBA" id="ARBA00023054"/>
    </source>
</evidence>
<dbReference type="PIRSF" id="PIRSF029938">
    <property type="entry name" value="UCP029938"/>
    <property type="match status" value="1"/>
</dbReference>
<dbReference type="InterPro" id="IPR019933">
    <property type="entry name" value="DivIVA_domain"/>
</dbReference>
<keyword evidence="6" id="KW-0131">Cell cycle</keyword>
<dbReference type="InterPro" id="IPR007793">
    <property type="entry name" value="DivIVA_fam"/>
</dbReference>
<dbReference type="Gene3D" id="6.10.250.660">
    <property type="match status" value="1"/>
</dbReference>
<reference evidence="8 9" key="1">
    <citation type="submission" date="2018-08" db="EMBL/GenBank/DDBJ databases">
        <title>A genome reference for cultivated species of the human gut microbiota.</title>
        <authorList>
            <person name="Zou Y."/>
            <person name="Xue W."/>
            <person name="Luo G."/>
        </authorList>
    </citation>
    <scope>NUCLEOTIDE SEQUENCE [LARGE SCALE GENOMIC DNA]</scope>
    <source>
        <strain evidence="8 9">AF18-46</strain>
    </source>
</reference>
<dbReference type="EMBL" id="QRWX01000005">
    <property type="protein sequence ID" value="RGT53619.1"/>
    <property type="molecule type" value="Genomic_DNA"/>
</dbReference>
<evidence type="ECO:0000256" key="3">
    <source>
        <dbReference type="ARBA" id="ARBA00022618"/>
    </source>
</evidence>
<dbReference type="Proteomes" id="UP000284731">
    <property type="component" value="Unassembled WGS sequence"/>
</dbReference>
<dbReference type="RefSeq" id="WP_006526167.1">
    <property type="nucleotide sequence ID" value="NZ_AP028934.1"/>
</dbReference>
<dbReference type="InterPro" id="IPR011229">
    <property type="entry name" value="Cell_cycle_GpsB"/>
</dbReference>
<keyword evidence="2" id="KW-0963">Cytoplasm</keyword>
<comment type="caution">
    <text evidence="8">The sequence shown here is derived from an EMBL/GenBank/DDBJ whole genome shotgun (WGS) entry which is preliminary data.</text>
</comment>
<comment type="subcellular location">
    <subcellularLocation>
        <location evidence="1">Cytoplasm</location>
    </subcellularLocation>
</comment>
<evidence type="ECO:0000256" key="1">
    <source>
        <dbReference type="ARBA" id="ARBA00004496"/>
    </source>
</evidence>
<evidence type="ECO:0000256" key="6">
    <source>
        <dbReference type="ARBA" id="ARBA00023306"/>
    </source>
</evidence>
<sequence>MAGKLNLDPQKIVDKELDIDFKGYNPDQVDHLLDEIIQDYQTYENMIADLTKKAEELERTNASLRAKLIEVEGKIKAQEDLDPISQGASNVDILKRLSRLERQVFSNNNE</sequence>
<keyword evidence="3" id="KW-0132">Cell division</keyword>
<evidence type="ECO:0000313" key="8">
    <source>
        <dbReference type="EMBL" id="RGT53619.1"/>
    </source>
</evidence>
<organism evidence="8 9">
    <name type="scientific">Solobacterium moorei</name>
    <dbReference type="NCBI Taxonomy" id="102148"/>
    <lineage>
        <taxon>Bacteria</taxon>
        <taxon>Bacillati</taxon>
        <taxon>Bacillota</taxon>
        <taxon>Erysipelotrichia</taxon>
        <taxon>Erysipelotrichales</taxon>
        <taxon>Erysipelotrichaceae</taxon>
        <taxon>Solobacterium</taxon>
    </lineage>
</organism>
<evidence type="ECO:0000256" key="4">
    <source>
        <dbReference type="ARBA" id="ARBA00022960"/>
    </source>
</evidence>
<keyword evidence="5 7" id="KW-0175">Coiled coil</keyword>
<dbReference type="GO" id="GO:0051301">
    <property type="term" value="P:cell division"/>
    <property type="evidence" value="ECO:0007669"/>
    <property type="project" value="UniProtKB-KW"/>
</dbReference>
<evidence type="ECO:0000313" key="9">
    <source>
        <dbReference type="Proteomes" id="UP000284731"/>
    </source>
</evidence>
<dbReference type="GO" id="GO:0005737">
    <property type="term" value="C:cytoplasm"/>
    <property type="evidence" value="ECO:0007669"/>
    <property type="project" value="UniProtKB-SubCell"/>
</dbReference>
<evidence type="ECO:0000256" key="7">
    <source>
        <dbReference type="SAM" id="Coils"/>
    </source>
</evidence>
<keyword evidence="4" id="KW-0133">Cell shape</keyword>
<dbReference type="NCBIfam" id="TIGR03544">
    <property type="entry name" value="DivI1A_domain"/>
    <property type="match status" value="1"/>
</dbReference>
<proteinExistence type="predicted"/>
<dbReference type="Pfam" id="PF05103">
    <property type="entry name" value="DivIVA"/>
    <property type="match status" value="1"/>
</dbReference>
<dbReference type="AlphaFoldDB" id="A0A412PAH1"/>
<feature type="coiled-coil region" evidence="7">
    <location>
        <begin position="33"/>
        <end position="81"/>
    </location>
</feature>
<dbReference type="GeneID" id="89620584"/>